<keyword evidence="2" id="KW-1185">Reference proteome</keyword>
<evidence type="ECO:0000313" key="2">
    <source>
        <dbReference type="Proteomes" id="UP001589536"/>
    </source>
</evidence>
<protein>
    <submittedName>
        <fullName evidence="1">Uncharacterized protein</fullName>
    </submittedName>
</protein>
<dbReference type="Proteomes" id="UP001589536">
    <property type="component" value="Unassembled WGS sequence"/>
</dbReference>
<dbReference type="RefSeq" id="WP_345044093.1">
    <property type="nucleotide sequence ID" value="NZ_BAABED010000001.1"/>
</dbReference>
<gene>
    <name evidence="1" type="ORF">ACFFPI_08955</name>
</gene>
<evidence type="ECO:0000313" key="1">
    <source>
        <dbReference type="EMBL" id="MFB9714248.1"/>
    </source>
</evidence>
<comment type="caution">
    <text evidence="1">The sequence shown here is derived from an EMBL/GenBank/DDBJ whole genome shotgun (WGS) entry which is preliminary data.</text>
</comment>
<organism evidence="1 2">
    <name type="scientific">Arthrobacter methylotrophus</name>
    <dbReference type="NCBI Taxonomy" id="121291"/>
    <lineage>
        <taxon>Bacteria</taxon>
        <taxon>Bacillati</taxon>
        <taxon>Actinomycetota</taxon>
        <taxon>Actinomycetes</taxon>
        <taxon>Micrococcales</taxon>
        <taxon>Micrococcaceae</taxon>
        <taxon>Arthrobacter</taxon>
    </lineage>
</organism>
<sequence>MERTIPDEAWNHVTSSVIRDGHLYPDLWHLENGAIVYEDCTDEELLHWLSYFTLDNYAEWAGAAVVCPRAPALEETLFRFDHVGAFIANGYSNPFRDSGSPDWYFFWTRNHTMGALKKWARSVEIIPMKDLPLGRGGYGIDTGLRASSQAYAQ</sequence>
<name>A0ABV5UNZ7_9MICC</name>
<reference evidence="1 2" key="1">
    <citation type="submission" date="2024-09" db="EMBL/GenBank/DDBJ databases">
        <authorList>
            <person name="Sun Q."/>
            <person name="Mori K."/>
        </authorList>
    </citation>
    <scope>NUCLEOTIDE SEQUENCE [LARGE SCALE GENOMIC DNA]</scope>
    <source>
        <strain evidence="1 2">JCM 13519</strain>
    </source>
</reference>
<proteinExistence type="predicted"/>
<accession>A0ABV5UNZ7</accession>
<dbReference type="EMBL" id="JBHMBH010000019">
    <property type="protein sequence ID" value="MFB9714248.1"/>
    <property type="molecule type" value="Genomic_DNA"/>
</dbReference>